<evidence type="ECO:0000313" key="2">
    <source>
        <dbReference type="EMBL" id="KIM32592.1"/>
    </source>
</evidence>
<protein>
    <submittedName>
        <fullName evidence="2">Uncharacterized protein</fullName>
    </submittedName>
</protein>
<proteinExistence type="predicted"/>
<sequence>MDTRRFLDIWNNDASGFKVNSMRGAWGLEQWHCGPKARQGHESYEQMSGQVRCRFKSRGIPPLGFPISTHHMVPRPPSPKILVNS</sequence>
<organism evidence="2 3">
    <name type="scientific">Serendipita vermifera MAFF 305830</name>
    <dbReference type="NCBI Taxonomy" id="933852"/>
    <lineage>
        <taxon>Eukaryota</taxon>
        <taxon>Fungi</taxon>
        <taxon>Dikarya</taxon>
        <taxon>Basidiomycota</taxon>
        <taxon>Agaricomycotina</taxon>
        <taxon>Agaricomycetes</taxon>
        <taxon>Sebacinales</taxon>
        <taxon>Serendipitaceae</taxon>
        <taxon>Serendipita</taxon>
    </lineage>
</organism>
<gene>
    <name evidence="2" type="ORF">M408DRAFT_326377</name>
</gene>
<dbReference type="EMBL" id="KN824279">
    <property type="protein sequence ID" value="KIM32592.1"/>
    <property type="molecule type" value="Genomic_DNA"/>
</dbReference>
<reference evidence="2 3" key="1">
    <citation type="submission" date="2014-04" db="EMBL/GenBank/DDBJ databases">
        <authorList>
            <consortium name="DOE Joint Genome Institute"/>
            <person name="Kuo A."/>
            <person name="Zuccaro A."/>
            <person name="Kohler A."/>
            <person name="Nagy L.G."/>
            <person name="Floudas D."/>
            <person name="Copeland A."/>
            <person name="Barry K.W."/>
            <person name="Cichocki N."/>
            <person name="Veneault-Fourrey C."/>
            <person name="LaButti K."/>
            <person name="Lindquist E.A."/>
            <person name="Lipzen A."/>
            <person name="Lundell T."/>
            <person name="Morin E."/>
            <person name="Murat C."/>
            <person name="Sun H."/>
            <person name="Tunlid A."/>
            <person name="Henrissat B."/>
            <person name="Grigoriev I.V."/>
            <person name="Hibbett D.S."/>
            <person name="Martin F."/>
            <person name="Nordberg H.P."/>
            <person name="Cantor M.N."/>
            <person name="Hua S.X."/>
        </authorList>
    </citation>
    <scope>NUCLEOTIDE SEQUENCE [LARGE SCALE GENOMIC DNA]</scope>
    <source>
        <strain evidence="2 3">MAFF 305830</strain>
    </source>
</reference>
<name>A0A0C2XUQ8_SERVB</name>
<reference evidence="3" key="2">
    <citation type="submission" date="2015-01" db="EMBL/GenBank/DDBJ databases">
        <title>Evolutionary Origins and Diversification of the Mycorrhizal Mutualists.</title>
        <authorList>
            <consortium name="DOE Joint Genome Institute"/>
            <consortium name="Mycorrhizal Genomics Consortium"/>
            <person name="Kohler A."/>
            <person name="Kuo A."/>
            <person name="Nagy L.G."/>
            <person name="Floudas D."/>
            <person name="Copeland A."/>
            <person name="Barry K.W."/>
            <person name="Cichocki N."/>
            <person name="Veneault-Fourrey C."/>
            <person name="LaButti K."/>
            <person name="Lindquist E.A."/>
            <person name="Lipzen A."/>
            <person name="Lundell T."/>
            <person name="Morin E."/>
            <person name="Murat C."/>
            <person name="Riley R."/>
            <person name="Ohm R."/>
            <person name="Sun H."/>
            <person name="Tunlid A."/>
            <person name="Henrissat B."/>
            <person name="Grigoriev I.V."/>
            <person name="Hibbett D.S."/>
            <person name="Martin F."/>
        </authorList>
    </citation>
    <scope>NUCLEOTIDE SEQUENCE [LARGE SCALE GENOMIC DNA]</scope>
    <source>
        <strain evidence="3">MAFF 305830</strain>
    </source>
</reference>
<dbReference type="HOGENOM" id="CLU_2514047_0_0_1"/>
<keyword evidence="3" id="KW-1185">Reference proteome</keyword>
<dbReference type="AlphaFoldDB" id="A0A0C2XUQ8"/>
<evidence type="ECO:0000313" key="3">
    <source>
        <dbReference type="Proteomes" id="UP000054097"/>
    </source>
</evidence>
<feature type="region of interest" description="Disordered" evidence="1">
    <location>
        <begin position="66"/>
        <end position="85"/>
    </location>
</feature>
<accession>A0A0C2XUQ8</accession>
<dbReference type="Proteomes" id="UP000054097">
    <property type="component" value="Unassembled WGS sequence"/>
</dbReference>
<evidence type="ECO:0000256" key="1">
    <source>
        <dbReference type="SAM" id="MobiDB-lite"/>
    </source>
</evidence>